<dbReference type="InterPro" id="IPR001763">
    <property type="entry name" value="Rhodanese-like_dom"/>
</dbReference>
<dbReference type="InterPro" id="IPR036188">
    <property type="entry name" value="FAD/NAD-bd_sf"/>
</dbReference>
<dbReference type="InterPro" id="IPR004099">
    <property type="entry name" value="Pyr_nucl-diS_OxRdtase_dimer"/>
</dbReference>
<dbReference type="Pfam" id="PF07992">
    <property type="entry name" value="Pyr_redox_2"/>
    <property type="match status" value="1"/>
</dbReference>
<dbReference type="GO" id="GO:0050451">
    <property type="term" value="F:CoA-disulfide reductase (NADPH) activity"/>
    <property type="evidence" value="ECO:0007669"/>
    <property type="project" value="UniProtKB-EC"/>
</dbReference>
<keyword evidence="3" id="KW-0285">Flavoprotein</keyword>
<keyword evidence="4" id="KW-0274">FAD</keyword>
<accession>F5XL85</accession>
<evidence type="ECO:0000313" key="9">
    <source>
        <dbReference type="Proteomes" id="UP000007947"/>
    </source>
</evidence>
<dbReference type="Proteomes" id="UP000007947">
    <property type="component" value="Chromosome"/>
</dbReference>
<dbReference type="SMART" id="SM00450">
    <property type="entry name" value="RHOD"/>
    <property type="match status" value="1"/>
</dbReference>
<dbReference type="InterPro" id="IPR050260">
    <property type="entry name" value="FAD-bd_OxRdtase"/>
</dbReference>
<dbReference type="SUPFAM" id="SSF55424">
    <property type="entry name" value="FAD/NAD-linked reductases, dimerisation (C-terminal) domain"/>
    <property type="match status" value="1"/>
</dbReference>
<evidence type="ECO:0000259" key="7">
    <source>
        <dbReference type="PROSITE" id="PS50206"/>
    </source>
</evidence>
<dbReference type="EC" id="1.8.1.14" evidence="8"/>
<dbReference type="OrthoDB" id="9802028at2"/>
<evidence type="ECO:0000256" key="4">
    <source>
        <dbReference type="ARBA" id="ARBA00022827"/>
    </source>
</evidence>
<dbReference type="SUPFAM" id="SSF51905">
    <property type="entry name" value="FAD/NAD(P)-binding domain"/>
    <property type="match status" value="1"/>
</dbReference>
<evidence type="ECO:0000256" key="1">
    <source>
        <dbReference type="ARBA" id="ARBA00001974"/>
    </source>
</evidence>
<sequence>MTPTYLIVGGVAAGMSAATRLRRNDESARIVVVERGGYVSFANCGLPYHLSGVIADREQLVLQTPESLGHRFGIEVLVRHEVTAIDRSARIATVHDLITGSTTTIAYDAAVLATGAAPIRLQAPGSERARSLRDLDDLDQLMADLQSEPTSAVVIGAGFVGLEVAENLARRGLSVTVVELAEQVLTPLDPELAALVQTQLERHGVTARTGVCVTEIGGNDVLLSDGTRVPGDLVVAALGVRPESALARAAGLRVGERGGIVVDAQQRTSDPVIFAVGDVAEKVCAVSGETTLVPLAGPANREGRLVADVITGRAVSAAPVWGTAVVGVFGLTAAVTGWSEKRLRASGRDVRIIHTHPMSHAGYYPGADQLSLKLLVDPESDAILGAQGVGGEEVARRIDVIATAARGQLRASELADLDLAYAPQYGSAKDPVTMLGFIADNLRSGVIKTRQWHEVEAEVAAGAALIDVRSAAEYAAGHLPGALHVPVDDLRSRLAELPDRALLVYCGVGQRGNVAVRMLTQLGFEAVNLDGGYSTWCAGTGRCVRERELVAVR</sequence>
<dbReference type="PROSITE" id="PS50206">
    <property type="entry name" value="RHODANESE_3"/>
    <property type="match status" value="1"/>
</dbReference>
<protein>
    <submittedName>
        <fullName evidence="8">Putative coenzyme A-disulfide reductase</fullName>
        <ecNumber evidence="8">1.8.1.14</ecNumber>
    </submittedName>
</protein>
<dbReference type="PRINTS" id="PR00368">
    <property type="entry name" value="FADPNR"/>
</dbReference>
<dbReference type="SUPFAM" id="SSF52821">
    <property type="entry name" value="Rhodanese/Cell cycle control phosphatase"/>
    <property type="match status" value="1"/>
</dbReference>
<keyword evidence="6" id="KW-0676">Redox-active center</keyword>
<dbReference type="PANTHER" id="PTHR43429:SF1">
    <property type="entry name" value="NAD(P)H SULFUR OXIDOREDUCTASE (COA-DEPENDENT)"/>
    <property type="match status" value="1"/>
</dbReference>
<dbReference type="KEGG" id="mph:MLP_31370"/>
<feature type="domain" description="Rhodanese" evidence="7">
    <location>
        <begin position="459"/>
        <end position="538"/>
    </location>
</feature>
<dbReference type="Pfam" id="PF02852">
    <property type="entry name" value="Pyr_redox_dim"/>
    <property type="match status" value="1"/>
</dbReference>
<evidence type="ECO:0000256" key="5">
    <source>
        <dbReference type="ARBA" id="ARBA00023002"/>
    </source>
</evidence>
<dbReference type="PROSITE" id="PS00380">
    <property type="entry name" value="RHODANESE_1"/>
    <property type="match status" value="1"/>
</dbReference>
<gene>
    <name evidence="8" type="primary">cdr</name>
    <name evidence="8" type="ordered locus">MLP_31370</name>
</gene>
<keyword evidence="9" id="KW-1185">Reference proteome</keyword>
<reference evidence="8 9" key="1">
    <citation type="submission" date="2011-05" db="EMBL/GenBank/DDBJ databases">
        <title>Whole genome sequence of Microlunatus phosphovorus NM-1.</title>
        <authorList>
            <person name="Hosoyama A."/>
            <person name="Sasaki K."/>
            <person name="Harada T."/>
            <person name="Igarashi R."/>
            <person name="Kawakoshi A."/>
            <person name="Sasagawa M."/>
            <person name="Fukada J."/>
            <person name="Nakamura S."/>
            <person name="Katano Y."/>
            <person name="Hanada S."/>
            <person name="Kamagata Y."/>
            <person name="Nakamura N."/>
            <person name="Yamazaki S."/>
            <person name="Fujita N."/>
        </authorList>
    </citation>
    <scope>NUCLEOTIDE SEQUENCE [LARGE SCALE GENOMIC DNA]</scope>
    <source>
        <strain evidence="9">ATCC 700054 / DSM 10555 / JCM 9379 / NBRC 101784 / NCIMB 13414 / VKM Ac-1990 / NM-1</strain>
    </source>
</reference>
<dbReference type="InterPro" id="IPR036873">
    <property type="entry name" value="Rhodanese-like_dom_sf"/>
</dbReference>
<evidence type="ECO:0000313" key="8">
    <source>
        <dbReference type="EMBL" id="BAK36151.1"/>
    </source>
</evidence>
<dbReference type="PANTHER" id="PTHR43429">
    <property type="entry name" value="PYRIDINE NUCLEOTIDE-DISULFIDE OXIDOREDUCTASE DOMAIN-CONTAINING"/>
    <property type="match status" value="1"/>
</dbReference>
<dbReference type="eggNOG" id="COG0446">
    <property type="taxonomic scope" value="Bacteria"/>
</dbReference>
<dbReference type="AlphaFoldDB" id="F5XL85"/>
<dbReference type="InterPro" id="IPR016156">
    <property type="entry name" value="FAD/NAD-linked_Rdtase_dimer_sf"/>
</dbReference>
<keyword evidence="5 8" id="KW-0560">Oxidoreductase</keyword>
<dbReference type="STRING" id="1032480.MLP_31370"/>
<dbReference type="InterPro" id="IPR023753">
    <property type="entry name" value="FAD/NAD-binding_dom"/>
</dbReference>
<evidence type="ECO:0000256" key="6">
    <source>
        <dbReference type="ARBA" id="ARBA00023284"/>
    </source>
</evidence>
<proteinExistence type="inferred from homology"/>
<evidence type="ECO:0000256" key="3">
    <source>
        <dbReference type="ARBA" id="ARBA00022630"/>
    </source>
</evidence>
<dbReference type="InterPro" id="IPR001307">
    <property type="entry name" value="Thiosulphate_STrfase_CS"/>
</dbReference>
<dbReference type="GO" id="GO:0004792">
    <property type="term" value="F:thiosulfate-cyanide sulfurtransferase activity"/>
    <property type="evidence" value="ECO:0007669"/>
    <property type="project" value="InterPro"/>
</dbReference>
<comment type="similarity">
    <text evidence="2">Belongs to the class-III pyridine nucleotide-disulfide oxidoreductase family.</text>
</comment>
<dbReference type="HOGENOM" id="CLU_003291_1_2_11"/>
<evidence type="ECO:0000256" key="2">
    <source>
        <dbReference type="ARBA" id="ARBA00009130"/>
    </source>
</evidence>
<dbReference type="PRINTS" id="PR00411">
    <property type="entry name" value="PNDRDTASEI"/>
</dbReference>
<comment type="cofactor">
    <cofactor evidence="1">
        <name>FAD</name>
        <dbReference type="ChEBI" id="CHEBI:57692"/>
    </cofactor>
</comment>
<dbReference type="EMBL" id="AP012204">
    <property type="protein sequence ID" value="BAK36151.1"/>
    <property type="molecule type" value="Genomic_DNA"/>
</dbReference>
<organism evidence="8 9">
    <name type="scientific">Microlunatus phosphovorus (strain ATCC 700054 / DSM 10555 / JCM 9379 / NBRC 101784 / NCIMB 13414 / VKM Ac-1990 / NM-1)</name>
    <dbReference type="NCBI Taxonomy" id="1032480"/>
    <lineage>
        <taxon>Bacteria</taxon>
        <taxon>Bacillati</taxon>
        <taxon>Actinomycetota</taxon>
        <taxon>Actinomycetes</taxon>
        <taxon>Propionibacteriales</taxon>
        <taxon>Propionibacteriaceae</taxon>
        <taxon>Microlunatus</taxon>
    </lineage>
</organism>
<dbReference type="eggNOG" id="COG0607">
    <property type="taxonomic scope" value="Bacteria"/>
</dbReference>
<dbReference type="Pfam" id="PF00581">
    <property type="entry name" value="Rhodanese"/>
    <property type="match status" value="1"/>
</dbReference>
<name>F5XL85_MICPN</name>
<dbReference type="Gene3D" id="3.40.250.10">
    <property type="entry name" value="Rhodanese-like domain"/>
    <property type="match status" value="1"/>
</dbReference>
<dbReference type="Gene3D" id="3.50.50.60">
    <property type="entry name" value="FAD/NAD(P)-binding domain"/>
    <property type="match status" value="2"/>
</dbReference>